<dbReference type="GO" id="GO:0004803">
    <property type="term" value="F:transposase activity"/>
    <property type="evidence" value="ECO:0007669"/>
    <property type="project" value="TreeGrafter"/>
</dbReference>
<dbReference type="GO" id="GO:0006310">
    <property type="term" value="P:DNA recombination"/>
    <property type="evidence" value="ECO:0007669"/>
    <property type="project" value="UniProtKB-KW"/>
</dbReference>
<dbReference type="InterPro" id="IPR025246">
    <property type="entry name" value="IS30-like_HTH"/>
</dbReference>
<dbReference type="SUPFAM" id="SSF53098">
    <property type="entry name" value="Ribonuclease H-like"/>
    <property type="match status" value="1"/>
</dbReference>
<dbReference type="PANTHER" id="PTHR10948">
    <property type="entry name" value="TRANSPOSASE"/>
    <property type="match status" value="1"/>
</dbReference>
<dbReference type="InterPro" id="IPR051917">
    <property type="entry name" value="Transposase-Integrase"/>
</dbReference>
<keyword evidence="1" id="KW-0233">DNA recombination</keyword>
<gene>
    <name evidence="3" type="ORF">A2390_01360</name>
</gene>
<name>A0A1G2CQY8_9BACT</name>
<dbReference type="Gene3D" id="3.30.420.10">
    <property type="entry name" value="Ribonuclease H-like superfamily/Ribonuclease H"/>
    <property type="match status" value="1"/>
</dbReference>
<dbReference type="GO" id="GO:0003676">
    <property type="term" value="F:nucleic acid binding"/>
    <property type="evidence" value="ECO:0007669"/>
    <property type="project" value="InterPro"/>
</dbReference>
<dbReference type="InterPro" id="IPR053392">
    <property type="entry name" value="Transposase_IS30-like"/>
</dbReference>
<evidence type="ECO:0000313" key="4">
    <source>
        <dbReference type="Proteomes" id="UP000178599"/>
    </source>
</evidence>
<dbReference type="PROSITE" id="PS50994">
    <property type="entry name" value="INTEGRASE"/>
    <property type="match status" value="1"/>
</dbReference>
<evidence type="ECO:0000259" key="2">
    <source>
        <dbReference type="PROSITE" id="PS50994"/>
    </source>
</evidence>
<dbReference type="InterPro" id="IPR036397">
    <property type="entry name" value="RNaseH_sf"/>
</dbReference>
<organism evidence="3 4">
    <name type="scientific">Candidatus Liptonbacteria bacterium RIFOXYB1_FULL_36_10</name>
    <dbReference type="NCBI Taxonomy" id="1798654"/>
    <lineage>
        <taxon>Bacteria</taxon>
        <taxon>Candidatus Liptoniibacteriota</taxon>
    </lineage>
</organism>
<dbReference type="PANTHER" id="PTHR10948:SF23">
    <property type="entry name" value="TRANSPOSASE INSI FOR INSERTION SEQUENCE ELEMENT IS30A-RELATED"/>
    <property type="match status" value="1"/>
</dbReference>
<sequence length="331" mass="39238">MKKKPKISRVERLEISILLQKGYGIREMGRVLDRSPSSILEEIKKNKVNGVYHPKKAHHKSYIRRKYAKYQGKKINENDKLREYIIDKLERSWNPEVISGRIKKENLGFYASKTSIYEWLRSIYGTRYCHLLHAQRYYVKRRKTKKNRRVMIPYRKDISLRPRITGFAHYEVDTVISGKRHKSKVSLSVIYNINSKYVDMRKINNLKPVTFNQAILSMKQRVKKIRTLTLDNGIENKHHYQLGLDTYFCRPYHSFEKGGVENVNGLIRRYIKKGSDISKYSSQYIKQVVDILNNKPRKSLDYQTPYEVMIKYNQLSLNKQKTPSLGVRIEG</sequence>
<dbReference type="InterPro" id="IPR012337">
    <property type="entry name" value="RNaseH-like_sf"/>
</dbReference>
<dbReference type="InterPro" id="IPR001584">
    <property type="entry name" value="Integrase_cat-core"/>
</dbReference>
<reference evidence="3 4" key="1">
    <citation type="journal article" date="2016" name="Nat. Commun.">
        <title>Thousands of microbial genomes shed light on interconnected biogeochemical processes in an aquifer system.</title>
        <authorList>
            <person name="Anantharaman K."/>
            <person name="Brown C.T."/>
            <person name="Hug L.A."/>
            <person name="Sharon I."/>
            <person name="Castelle C.J."/>
            <person name="Probst A.J."/>
            <person name="Thomas B.C."/>
            <person name="Singh A."/>
            <person name="Wilkins M.J."/>
            <person name="Karaoz U."/>
            <person name="Brodie E.L."/>
            <person name="Williams K.H."/>
            <person name="Hubbard S.S."/>
            <person name="Banfield J.F."/>
        </authorList>
    </citation>
    <scope>NUCLEOTIDE SEQUENCE [LARGE SCALE GENOMIC DNA]</scope>
</reference>
<dbReference type="GO" id="GO:0005829">
    <property type="term" value="C:cytosol"/>
    <property type="evidence" value="ECO:0007669"/>
    <property type="project" value="TreeGrafter"/>
</dbReference>
<comment type="caution">
    <text evidence="3">The sequence shown here is derived from an EMBL/GenBank/DDBJ whole genome shotgun (WGS) entry which is preliminary data.</text>
</comment>
<dbReference type="EMBL" id="MHLE01000008">
    <property type="protein sequence ID" value="OGZ03160.1"/>
    <property type="molecule type" value="Genomic_DNA"/>
</dbReference>
<dbReference type="AlphaFoldDB" id="A0A1G2CQY8"/>
<dbReference type="GO" id="GO:0015074">
    <property type="term" value="P:DNA integration"/>
    <property type="evidence" value="ECO:0007669"/>
    <property type="project" value="InterPro"/>
</dbReference>
<proteinExistence type="predicted"/>
<evidence type="ECO:0000313" key="3">
    <source>
        <dbReference type="EMBL" id="OGZ03160.1"/>
    </source>
</evidence>
<dbReference type="Pfam" id="PF13936">
    <property type="entry name" value="HTH_38"/>
    <property type="match status" value="1"/>
</dbReference>
<accession>A0A1G2CQY8</accession>
<dbReference type="Proteomes" id="UP000178599">
    <property type="component" value="Unassembled WGS sequence"/>
</dbReference>
<dbReference type="GO" id="GO:0032196">
    <property type="term" value="P:transposition"/>
    <property type="evidence" value="ECO:0007669"/>
    <property type="project" value="TreeGrafter"/>
</dbReference>
<protein>
    <recommendedName>
        <fullName evidence="2">Integrase catalytic domain-containing protein</fullName>
    </recommendedName>
</protein>
<dbReference type="NCBIfam" id="NF033563">
    <property type="entry name" value="transpos_IS30"/>
    <property type="match status" value="1"/>
</dbReference>
<evidence type="ECO:0000256" key="1">
    <source>
        <dbReference type="ARBA" id="ARBA00023172"/>
    </source>
</evidence>
<feature type="domain" description="Integrase catalytic" evidence="2">
    <location>
        <begin position="158"/>
        <end position="313"/>
    </location>
</feature>